<feature type="transmembrane region" description="Helical" evidence="1">
    <location>
        <begin position="12"/>
        <end position="33"/>
    </location>
</feature>
<feature type="transmembrane region" description="Helical" evidence="1">
    <location>
        <begin position="216"/>
        <end position="240"/>
    </location>
</feature>
<dbReference type="OrthoDB" id="3763366at2"/>
<comment type="caution">
    <text evidence="3">The sequence shown here is derived from an EMBL/GenBank/DDBJ whole genome shotgun (WGS) entry which is preliminary data.</text>
</comment>
<keyword evidence="1" id="KW-1133">Transmembrane helix</keyword>
<protein>
    <submittedName>
        <fullName evidence="3">NO-binding membrane sensor protein with MHYT domain</fullName>
    </submittedName>
</protein>
<dbReference type="AlphaFoldDB" id="A0A318E7M2"/>
<accession>A0A318E7M2</accession>
<dbReference type="Proteomes" id="UP000248330">
    <property type="component" value="Unassembled WGS sequence"/>
</dbReference>
<dbReference type="Pfam" id="PF03707">
    <property type="entry name" value="MHYT"/>
    <property type="match status" value="3"/>
</dbReference>
<evidence type="ECO:0000256" key="1">
    <source>
        <dbReference type="PROSITE-ProRule" id="PRU00244"/>
    </source>
</evidence>
<dbReference type="Pfam" id="PF00990">
    <property type="entry name" value="GGDEF"/>
    <property type="match status" value="1"/>
</dbReference>
<dbReference type="RefSeq" id="WP_110266654.1">
    <property type="nucleotide sequence ID" value="NZ_CAWNXA010000012.1"/>
</dbReference>
<feature type="transmembrane region" description="Helical" evidence="1">
    <location>
        <begin position="45"/>
        <end position="65"/>
    </location>
</feature>
<feature type="domain" description="MHYT" evidence="2">
    <location>
        <begin position="10"/>
        <end position="203"/>
    </location>
</feature>
<dbReference type="PANTHER" id="PTHR35152">
    <property type="entry name" value="DOMAIN SIGNALLING PROTEIN, PUTATIVE (AFU_ORTHOLOGUE AFUA_5G11310)-RELATED"/>
    <property type="match status" value="1"/>
</dbReference>
<keyword evidence="4" id="KW-1185">Reference proteome</keyword>
<feature type="transmembrane region" description="Helical" evidence="1">
    <location>
        <begin position="80"/>
        <end position="98"/>
    </location>
</feature>
<reference evidence="3 4" key="1">
    <citation type="submission" date="2018-04" db="EMBL/GenBank/DDBJ databases">
        <title>Genomic Encyclopedia of Type Strains, Phase IV (KMG-IV): sequencing the most valuable type-strain genomes for metagenomic binning, comparative biology and taxonomic classification.</title>
        <authorList>
            <person name="Goeker M."/>
        </authorList>
    </citation>
    <scope>NUCLEOTIDE SEQUENCE [LARGE SCALE GENOMIC DNA]</scope>
    <source>
        <strain evidence="3 4">DSM 104150</strain>
    </source>
</reference>
<feature type="transmembrane region" description="Helical" evidence="1">
    <location>
        <begin position="175"/>
        <end position="196"/>
    </location>
</feature>
<evidence type="ECO:0000259" key="2">
    <source>
        <dbReference type="PROSITE" id="PS50924"/>
    </source>
</evidence>
<name>A0A318E7M2_9GAMM</name>
<dbReference type="SUPFAM" id="SSF55073">
    <property type="entry name" value="Nucleotide cyclase"/>
    <property type="match status" value="1"/>
</dbReference>
<feature type="transmembrane region" description="Helical" evidence="1">
    <location>
        <begin position="140"/>
        <end position="163"/>
    </location>
</feature>
<dbReference type="PANTHER" id="PTHR35152:SF1">
    <property type="entry name" value="DOMAIN SIGNALLING PROTEIN, PUTATIVE (AFU_ORTHOLOGUE AFUA_5G11310)-RELATED"/>
    <property type="match status" value="1"/>
</dbReference>
<dbReference type="PROSITE" id="PS50924">
    <property type="entry name" value="MHYT"/>
    <property type="match status" value="1"/>
</dbReference>
<dbReference type="GO" id="GO:0016020">
    <property type="term" value="C:membrane"/>
    <property type="evidence" value="ECO:0007669"/>
    <property type="project" value="UniProtKB-UniRule"/>
</dbReference>
<keyword evidence="1" id="KW-0472">Membrane</keyword>
<organism evidence="3 4">
    <name type="scientific">Sinimarinibacterium flocculans</name>
    <dbReference type="NCBI Taxonomy" id="985250"/>
    <lineage>
        <taxon>Bacteria</taxon>
        <taxon>Pseudomonadati</taxon>
        <taxon>Pseudomonadota</taxon>
        <taxon>Gammaproteobacteria</taxon>
        <taxon>Nevskiales</taxon>
        <taxon>Nevskiaceae</taxon>
        <taxon>Sinimarinibacterium</taxon>
    </lineage>
</organism>
<dbReference type="InterPro" id="IPR029787">
    <property type="entry name" value="Nucleotide_cyclase"/>
</dbReference>
<dbReference type="InterPro" id="IPR005330">
    <property type="entry name" value="MHYT_dom"/>
</dbReference>
<gene>
    <name evidence="3" type="ORF">C8D93_112106</name>
</gene>
<keyword evidence="1" id="KW-0812">Transmembrane</keyword>
<evidence type="ECO:0000313" key="4">
    <source>
        <dbReference type="Proteomes" id="UP000248330"/>
    </source>
</evidence>
<feature type="transmembrane region" description="Helical" evidence="1">
    <location>
        <begin position="110"/>
        <end position="128"/>
    </location>
</feature>
<dbReference type="SMART" id="SM00267">
    <property type="entry name" value="GGDEF"/>
    <property type="match status" value="1"/>
</dbReference>
<sequence>MTPAYLVGQFDPALVLLSYLVAVLAAYTAIDLVHRISQNRAREKLWLALGALAMGIGIWGMHFIGMQSFTLPIALGFDPAKTVVSLLAAIAAAGFALWTSSRERMDRRAAVVGTVLVGAGICAMHYVGMFAMEMRPGIDWHAGLVVASVAVAVAASGATLWVLFRLRGIARRHQLLARFGAALAIGLAVVAMHYTGMAAARFPVGGSSGALGSLTGLWVVWPLAGFAAALALMVMALAAYDIRAQARAAEALRQRALDERARMLALYDERTMMRNRASFQQEIVGLIQNCSRSDGQFDLFYGRLRFPALQDDESVHEAMRVIAERLQPLTRSTDLLARYSKTEFTLLRPRLHQADIPRALRDQLMAACNLPLQVGDQVVQAQAHVGTGNFPADGRHSRLLLQAAARSDVNATQLLPAVLITREEVAA</sequence>
<proteinExistence type="predicted"/>
<dbReference type="EMBL" id="QICN01000012">
    <property type="protein sequence ID" value="PXV64656.1"/>
    <property type="molecule type" value="Genomic_DNA"/>
</dbReference>
<dbReference type="InterPro" id="IPR000160">
    <property type="entry name" value="GGDEF_dom"/>
</dbReference>
<dbReference type="InterPro" id="IPR043128">
    <property type="entry name" value="Rev_trsase/Diguanyl_cyclase"/>
</dbReference>
<dbReference type="Gene3D" id="3.30.70.270">
    <property type="match status" value="1"/>
</dbReference>
<evidence type="ECO:0000313" key="3">
    <source>
        <dbReference type="EMBL" id="PXV64656.1"/>
    </source>
</evidence>